<proteinExistence type="predicted"/>
<evidence type="ECO:0000313" key="1">
    <source>
        <dbReference type="EMBL" id="BCD70574.1"/>
    </source>
</evidence>
<dbReference type="Proteomes" id="UP000317935">
    <property type="component" value="Chromosome"/>
</dbReference>
<name>A0A6J4CZK7_9HELI</name>
<organism evidence="1 2">
    <name type="scientific">Helicobacter suis</name>
    <dbReference type="NCBI Taxonomy" id="104628"/>
    <lineage>
        <taxon>Bacteria</taxon>
        <taxon>Pseudomonadati</taxon>
        <taxon>Campylobacterota</taxon>
        <taxon>Epsilonproteobacteria</taxon>
        <taxon>Campylobacterales</taxon>
        <taxon>Helicobacteraceae</taxon>
        <taxon>Helicobacter</taxon>
    </lineage>
</organism>
<dbReference type="RefSeq" id="WP_064429953.1">
    <property type="nucleotide sequence ID" value="NZ_AP019774.1"/>
</dbReference>
<gene>
    <name evidence="1" type="ORF">SNTW_12190</name>
</gene>
<reference evidence="1 2" key="1">
    <citation type="submission" date="2019-06" db="EMBL/GenBank/DDBJ databases">
        <title>Complete genome sequence of Helicobacter suis SNTW101c.</title>
        <authorList>
            <person name="Rimbara E."/>
            <person name="Suzuki M."/>
            <person name="Matsui H."/>
            <person name="Nakamura M."/>
            <person name="Mori S."/>
            <person name="Shibayama K."/>
        </authorList>
    </citation>
    <scope>NUCLEOTIDE SEQUENCE [LARGE SCALE GENOMIC DNA]</scope>
    <source>
        <strain evidence="1 2">SNTW101c</strain>
    </source>
</reference>
<protein>
    <submittedName>
        <fullName evidence="1">Uncharacterized protein</fullName>
    </submittedName>
</protein>
<dbReference type="EMBL" id="AP019774">
    <property type="protein sequence ID" value="BCD70574.1"/>
    <property type="molecule type" value="Genomic_DNA"/>
</dbReference>
<accession>A0A6J4CZK7</accession>
<dbReference type="AlphaFoldDB" id="A0A6J4CZK7"/>
<sequence length="388" mass="43793">MDFSKALQKLNDRISGLNVMRGRLIKFVNPTQADTQTTQVGNISAPTQVGTQTAPKVELSDQQKQERLDLINRLIRTNKITNEDLAPLGLHFENTAPFNGKVWDQENLMLTSAFKDYLKGLDSISALAICYEAMKSAQFRKMDCSLILGDSEGSGLTSFYYRYVLGLGQVYCQQIKASENINKILYALVSGATQYMLVAANAPTDNTEAQNELRARMQSLQEAFNDFYRDFSDDTYTLAYSLVFASRSLELKLPEPLTMEHALRLRRNMRPDCYSVVPRIVGGFSPRVLMALYVAYAVGCFTLEQLRRELPPRDQIDNMPSQVQMYNGQIVNTQNQDELNGLYQLLGTDSPVIETIEITPEIKNALSGFYNFIQKPAISIDFSNIDMR</sequence>
<evidence type="ECO:0000313" key="2">
    <source>
        <dbReference type="Proteomes" id="UP000317935"/>
    </source>
</evidence>